<evidence type="ECO:0000313" key="4">
    <source>
        <dbReference type="Proteomes" id="UP000789595"/>
    </source>
</evidence>
<gene>
    <name evidence="3" type="ORF">PECAL_3P00140</name>
</gene>
<keyword evidence="4" id="KW-1185">Reference proteome</keyword>
<dbReference type="InterPro" id="IPR000825">
    <property type="entry name" value="SUF_FeS_clus_asmbl_SufBD_core"/>
</dbReference>
<organism evidence="3 4">
    <name type="scientific">Pelagomonas calceolata</name>
    <dbReference type="NCBI Taxonomy" id="35677"/>
    <lineage>
        <taxon>Eukaryota</taxon>
        <taxon>Sar</taxon>
        <taxon>Stramenopiles</taxon>
        <taxon>Ochrophyta</taxon>
        <taxon>Pelagophyceae</taxon>
        <taxon>Pelagomonadales</taxon>
        <taxon>Pelagomonadaceae</taxon>
        <taxon>Pelagomonas</taxon>
    </lineage>
</organism>
<evidence type="ECO:0000313" key="3">
    <source>
        <dbReference type="EMBL" id="CAH0370147.1"/>
    </source>
</evidence>
<dbReference type="PANTHER" id="PTHR43575:SF1">
    <property type="entry name" value="PROTEIN ABCI7, CHLOROPLASTIC"/>
    <property type="match status" value="1"/>
</dbReference>
<accession>A0A8J2WVL0</accession>
<dbReference type="PANTHER" id="PTHR43575">
    <property type="entry name" value="PROTEIN ABCI7, CHLOROPLASTIC"/>
    <property type="match status" value="1"/>
</dbReference>
<feature type="signal peptide" evidence="1">
    <location>
        <begin position="1"/>
        <end position="19"/>
    </location>
</feature>
<evidence type="ECO:0000259" key="2">
    <source>
        <dbReference type="Pfam" id="PF01458"/>
    </source>
</evidence>
<proteinExistence type="predicted"/>
<feature type="chain" id="PRO_5035268254" description="SUF system FeS cluster assembly SufBD core domain-containing protein" evidence="1">
    <location>
        <begin position="20"/>
        <end position="567"/>
    </location>
</feature>
<dbReference type="InterPro" id="IPR055346">
    <property type="entry name" value="Fe-S_cluster_assembly_SufBD"/>
</dbReference>
<keyword evidence="1" id="KW-0732">Signal</keyword>
<dbReference type="OrthoDB" id="2510at2759"/>
<dbReference type="Pfam" id="PF01458">
    <property type="entry name" value="SUFBD_core"/>
    <property type="match status" value="1"/>
</dbReference>
<protein>
    <recommendedName>
        <fullName evidence="2">SUF system FeS cluster assembly SufBD core domain-containing protein</fullName>
    </recommendedName>
</protein>
<dbReference type="Proteomes" id="UP000789595">
    <property type="component" value="Unassembled WGS sequence"/>
</dbReference>
<feature type="domain" description="SUF system FeS cluster assembly SufBD core" evidence="2">
    <location>
        <begin position="284"/>
        <end position="514"/>
    </location>
</feature>
<dbReference type="EMBL" id="CAKKNE010000003">
    <property type="protein sequence ID" value="CAH0370147.1"/>
    <property type="molecule type" value="Genomic_DNA"/>
</dbReference>
<dbReference type="GO" id="GO:0016226">
    <property type="term" value="P:iron-sulfur cluster assembly"/>
    <property type="evidence" value="ECO:0007669"/>
    <property type="project" value="InterPro"/>
</dbReference>
<comment type="caution">
    <text evidence="3">The sequence shown here is derived from an EMBL/GenBank/DDBJ whole genome shotgun (WGS) entry which is preliminary data.</text>
</comment>
<sequence length="567" mass="60055">MRRLAAPLILAAHTNALLAGPPLKQQTRPCFAPATAPAVDDETDFVSADDLEREAFAEEVVVRSKGPTAAELRARAWFEAALQEAEADYPTRAPPVALASSEGVAALERPSVVLPSKKQEPWRFTRLDDLWRCAPTRELADAAPLAPSDLEPWLPADDDEPVAVLVDGVVDAALSKNLGFSSDRKSWVGSIRDAPPDVLKVMGPLHASLPEVVKEESIPQRVSLGGGALCGLNAACAPDAVVVWVADDADALAVADAARANAPDRVESEAACVRAHVVHARRRAKGAQHARTVISTGAGANAAVRESFVGFTKLDRFSALTNARTTCSVGAGATLTHVLDGNEAEQAHIHHATAVCARDGAFQSRTLSDAGALSRVCVDCDVAGAGAFFDFSGVQLGGSDQNLDLRTALTHSSPDADSAQDIRNVAAENARLVFKGRIDVPQLGQRTNADQLCRSLVLDDGAAVDAMPSLEIVADDVKCTHGATVADLDEESIFYLESRGLARADARALLIKAFCFELVQKTDDMLPRGTLDRLDAKLSSSRAAEEESAGTVLEHLPWLTRFSVQLA</sequence>
<reference evidence="3" key="1">
    <citation type="submission" date="2021-11" db="EMBL/GenBank/DDBJ databases">
        <authorList>
            <consortium name="Genoscope - CEA"/>
            <person name="William W."/>
        </authorList>
    </citation>
    <scope>NUCLEOTIDE SEQUENCE</scope>
</reference>
<dbReference type="AlphaFoldDB" id="A0A8J2WVL0"/>
<dbReference type="InterPro" id="IPR037284">
    <property type="entry name" value="SUF_FeS_clus_asmbl_SufBD_sf"/>
</dbReference>
<dbReference type="SUPFAM" id="SSF101960">
    <property type="entry name" value="Stabilizer of iron transporter SufD"/>
    <property type="match status" value="1"/>
</dbReference>
<evidence type="ECO:0000256" key="1">
    <source>
        <dbReference type="SAM" id="SignalP"/>
    </source>
</evidence>
<name>A0A8J2WVL0_9STRA</name>